<dbReference type="AlphaFoldDB" id="A0A0R1FAA6"/>
<dbReference type="GeneID" id="65917183"/>
<evidence type="ECO:0000256" key="2">
    <source>
        <dbReference type="ARBA" id="ARBA00022448"/>
    </source>
</evidence>
<keyword evidence="5 7" id="KW-1133">Transmembrane helix</keyword>
<evidence type="ECO:0000313" key="8">
    <source>
        <dbReference type="EMBL" id="KRK18624.1"/>
    </source>
</evidence>
<feature type="transmembrane region" description="Helical" evidence="7">
    <location>
        <begin position="314"/>
        <end position="336"/>
    </location>
</feature>
<dbReference type="PATRIC" id="fig|913848.6.peg.223"/>
<feature type="transmembrane region" description="Helical" evidence="7">
    <location>
        <begin position="367"/>
        <end position="385"/>
    </location>
</feature>
<evidence type="ECO:0000256" key="5">
    <source>
        <dbReference type="ARBA" id="ARBA00022989"/>
    </source>
</evidence>
<feature type="transmembrane region" description="Helical" evidence="7">
    <location>
        <begin position="7"/>
        <end position="32"/>
    </location>
</feature>
<feature type="transmembrane region" description="Helical" evidence="7">
    <location>
        <begin position="206"/>
        <end position="226"/>
    </location>
</feature>
<dbReference type="GO" id="GO:0022857">
    <property type="term" value="F:transmembrane transporter activity"/>
    <property type="evidence" value="ECO:0007669"/>
    <property type="project" value="InterPro"/>
</dbReference>
<feature type="transmembrane region" description="Helical" evidence="7">
    <location>
        <begin position="436"/>
        <end position="456"/>
    </location>
</feature>
<keyword evidence="4 7" id="KW-0812">Transmembrane</keyword>
<feature type="transmembrane region" description="Helical" evidence="7">
    <location>
        <begin position="247"/>
        <end position="267"/>
    </location>
</feature>
<dbReference type="RefSeq" id="WP_010011181.1">
    <property type="nucleotide sequence ID" value="NZ_AZCN01000011.1"/>
</dbReference>
<comment type="caution">
    <text evidence="8">The sequence shown here is derived from an EMBL/GenBank/DDBJ whole genome shotgun (WGS) entry which is preliminary data.</text>
</comment>
<dbReference type="InterPro" id="IPR050367">
    <property type="entry name" value="APC_superfamily"/>
</dbReference>
<evidence type="ECO:0000256" key="4">
    <source>
        <dbReference type="ARBA" id="ARBA00022692"/>
    </source>
</evidence>
<gene>
    <name evidence="8" type="ORF">FD22_GL000227</name>
</gene>
<accession>A0A0R1FAA6</accession>
<dbReference type="InterPro" id="IPR002293">
    <property type="entry name" value="AA/rel_permease1"/>
</dbReference>
<dbReference type="EMBL" id="AZCN01000011">
    <property type="protein sequence ID" value="KRK18624.1"/>
    <property type="molecule type" value="Genomic_DNA"/>
</dbReference>
<dbReference type="eggNOG" id="COG0531">
    <property type="taxonomic scope" value="Bacteria"/>
</dbReference>
<keyword evidence="6 7" id="KW-0472">Membrane</keyword>
<dbReference type="Gene3D" id="1.20.1740.10">
    <property type="entry name" value="Amino acid/polyamine transporter I"/>
    <property type="match status" value="1"/>
</dbReference>
<feature type="transmembrane region" description="Helical" evidence="7">
    <location>
        <begin position="468"/>
        <end position="486"/>
    </location>
</feature>
<evidence type="ECO:0000256" key="3">
    <source>
        <dbReference type="ARBA" id="ARBA00022475"/>
    </source>
</evidence>
<dbReference type="PANTHER" id="PTHR42770:SF15">
    <property type="entry name" value="GLUTAMATE_GAMMA-AMINOBUTYRATE ANTIPORTER-RELATED"/>
    <property type="match status" value="1"/>
</dbReference>
<dbReference type="NCBIfam" id="NF011775">
    <property type="entry name" value="PRK15238.1"/>
    <property type="match status" value="1"/>
</dbReference>
<protein>
    <submittedName>
        <fullName evidence="8">Inner membrane transporter YjeM</fullName>
    </submittedName>
</protein>
<proteinExistence type="predicted"/>
<feature type="transmembrane region" description="Helical" evidence="7">
    <location>
        <begin position="122"/>
        <end position="149"/>
    </location>
</feature>
<dbReference type="PIRSF" id="PIRSF006060">
    <property type="entry name" value="AA_transporter"/>
    <property type="match status" value="1"/>
</dbReference>
<reference evidence="8 9" key="1">
    <citation type="journal article" date="2015" name="Genome Announc.">
        <title>Expanding the biotechnology potential of lactobacilli through comparative genomics of 213 strains and associated genera.</title>
        <authorList>
            <person name="Sun Z."/>
            <person name="Harris H.M."/>
            <person name="McCann A."/>
            <person name="Guo C."/>
            <person name="Argimon S."/>
            <person name="Zhang W."/>
            <person name="Yang X."/>
            <person name="Jeffery I.B."/>
            <person name="Cooney J.C."/>
            <person name="Kagawa T.F."/>
            <person name="Liu W."/>
            <person name="Song Y."/>
            <person name="Salvetti E."/>
            <person name="Wrobel A."/>
            <person name="Rasinkangas P."/>
            <person name="Parkhill J."/>
            <person name="Rea M.C."/>
            <person name="O'Sullivan O."/>
            <person name="Ritari J."/>
            <person name="Douillard F.P."/>
            <person name="Paul Ross R."/>
            <person name="Yang R."/>
            <person name="Briner A.E."/>
            <person name="Felis G.E."/>
            <person name="de Vos W.M."/>
            <person name="Barrangou R."/>
            <person name="Klaenhammer T.R."/>
            <person name="Caufield P.W."/>
            <person name="Cui Y."/>
            <person name="Zhang H."/>
            <person name="O'Toole P.W."/>
        </authorList>
    </citation>
    <scope>NUCLEOTIDE SEQUENCE [LARGE SCALE GENOMIC DNA]</scope>
    <source>
        <strain evidence="8 9">DSM 20001</strain>
    </source>
</reference>
<evidence type="ECO:0000256" key="7">
    <source>
        <dbReference type="SAM" id="Phobius"/>
    </source>
</evidence>
<keyword evidence="2" id="KW-0813">Transport</keyword>
<evidence type="ECO:0000256" key="1">
    <source>
        <dbReference type="ARBA" id="ARBA00004651"/>
    </source>
</evidence>
<evidence type="ECO:0000256" key="6">
    <source>
        <dbReference type="ARBA" id="ARBA00023136"/>
    </source>
</evidence>
<evidence type="ECO:0000313" key="9">
    <source>
        <dbReference type="Proteomes" id="UP000051181"/>
    </source>
</evidence>
<sequence>MEKQKKITVIGLILMIFGSIFGFANTTVAYYLMGYGGIIWYLFAAILFFLPSSLMFAEYGSSFKEVHGGIYSWLAESIGERPAFIGTFIWLASWIVWMVSTASKVWIPFSTFVFGHDQTQTWSFFGLTPTATIGLLGILFFLLITLLATHGVQRISRIASFGGFLIALLNVAFILISLLVLFKNGLHLAQPVQGLHSFVSSPNADYHSLIGMLSFVVFAVFAYGGMETMGGVTDSMEKPEKTFPKGLIIATVLIAISYALSIFIWGISANWQQVLNNKTTNLGNITYVLMDNLGYYFGQSFGFSSATAHLIGVWFARVTGFAMFFSYLGAFFVLIYSPLKSFVLGTPKELWPKGFASTNQAGMPVKAMWTQAIFVSILIFIVAFGGQDAQVFYNVLTQMANISTTLPYLFLVTAFPYFKRRQDLQRPFEIYTNQTWTWVITILVDLVLVFGILFTIVQPLLEGQYLDAFEMVIGPIVFGLIAWLMYNHYDHKIHLRPAAK</sequence>
<feature type="transmembrane region" description="Helical" evidence="7">
    <location>
        <begin position="391"/>
        <end position="415"/>
    </location>
</feature>
<name>A0A0R1FAA6_9LACO</name>
<dbReference type="GO" id="GO:0005886">
    <property type="term" value="C:plasma membrane"/>
    <property type="evidence" value="ECO:0007669"/>
    <property type="project" value="UniProtKB-SubCell"/>
</dbReference>
<organism evidence="8 9">
    <name type="scientific">Loigolactobacillus coryniformis subsp. coryniformis KCTC 3167 = DSM 20001</name>
    <dbReference type="NCBI Taxonomy" id="913848"/>
    <lineage>
        <taxon>Bacteria</taxon>
        <taxon>Bacillati</taxon>
        <taxon>Bacillota</taxon>
        <taxon>Bacilli</taxon>
        <taxon>Lactobacillales</taxon>
        <taxon>Lactobacillaceae</taxon>
        <taxon>Loigolactobacillus</taxon>
    </lineage>
</organism>
<feature type="transmembrane region" description="Helical" evidence="7">
    <location>
        <begin position="83"/>
        <end position="102"/>
    </location>
</feature>
<dbReference type="PANTHER" id="PTHR42770">
    <property type="entry name" value="AMINO ACID TRANSPORTER-RELATED"/>
    <property type="match status" value="1"/>
</dbReference>
<feature type="transmembrane region" description="Helical" evidence="7">
    <location>
        <begin position="161"/>
        <end position="182"/>
    </location>
</feature>
<dbReference type="Proteomes" id="UP000051181">
    <property type="component" value="Unassembled WGS sequence"/>
</dbReference>
<comment type="subcellular location">
    <subcellularLocation>
        <location evidence="1">Cell membrane</location>
        <topology evidence="1">Multi-pass membrane protein</topology>
    </subcellularLocation>
</comment>
<dbReference type="Pfam" id="PF13520">
    <property type="entry name" value="AA_permease_2"/>
    <property type="match status" value="1"/>
</dbReference>
<keyword evidence="3" id="KW-1003">Cell membrane</keyword>
<feature type="transmembrane region" description="Helical" evidence="7">
    <location>
        <begin position="38"/>
        <end position="57"/>
    </location>
</feature>